<protein>
    <submittedName>
        <fullName evidence="1">Uncharacterized protein</fullName>
    </submittedName>
</protein>
<reference evidence="2" key="1">
    <citation type="journal article" date="2023" name="Mol. Phylogenet. Evol.">
        <title>Genome-scale phylogeny and comparative genomics of the fungal order Sordariales.</title>
        <authorList>
            <person name="Hensen N."/>
            <person name="Bonometti L."/>
            <person name="Westerberg I."/>
            <person name="Brannstrom I.O."/>
            <person name="Guillou S."/>
            <person name="Cros-Aarteil S."/>
            <person name="Calhoun S."/>
            <person name="Haridas S."/>
            <person name="Kuo A."/>
            <person name="Mondo S."/>
            <person name="Pangilinan J."/>
            <person name="Riley R."/>
            <person name="LaButti K."/>
            <person name="Andreopoulos B."/>
            <person name="Lipzen A."/>
            <person name="Chen C."/>
            <person name="Yan M."/>
            <person name="Daum C."/>
            <person name="Ng V."/>
            <person name="Clum A."/>
            <person name="Steindorff A."/>
            <person name="Ohm R.A."/>
            <person name="Martin F."/>
            <person name="Silar P."/>
            <person name="Natvig D.O."/>
            <person name="Lalanne C."/>
            <person name="Gautier V."/>
            <person name="Ament-Velasquez S.L."/>
            <person name="Kruys A."/>
            <person name="Hutchinson M.I."/>
            <person name="Powell A.J."/>
            <person name="Barry K."/>
            <person name="Miller A.N."/>
            <person name="Grigoriev I.V."/>
            <person name="Debuchy R."/>
            <person name="Gladieux P."/>
            <person name="Hiltunen Thoren M."/>
            <person name="Johannesson H."/>
        </authorList>
    </citation>
    <scope>NUCLEOTIDE SEQUENCE [LARGE SCALE GENOMIC DNA]</scope>
    <source>
        <strain evidence="2">CBS 284.82</strain>
    </source>
</reference>
<dbReference type="AlphaFoldDB" id="A0AAN6SR42"/>
<dbReference type="Proteomes" id="UP001303115">
    <property type="component" value="Unassembled WGS sequence"/>
</dbReference>
<accession>A0AAN6SR42</accession>
<dbReference type="EMBL" id="MU854413">
    <property type="protein sequence ID" value="KAK4038993.1"/>
    <property type="molecule type" value="Genomic_DNA"/>
</dbReference>
<evidence type="ECO:0000313" key="2">
    <source>
        <dbReference type="Proteomes" id="UP001303115"/>
    </source>
</evidence>
<name>A0AAN6SR42_9PEZI</name>
<organism evidence="1 2">
    <name type="scientific">Parachaetomium inaequale</name>
    <dbReference type="NCBI Taxonomy" id="2588326"/>
    <lineage>
        <taxon>Eukaryota</taxon>
        <taxon>Fungi</taxon>
        <taxon>Dikarya</taxon>
        <taxon>Ascomycota</taxon>
        <taxon>Pezizomycotina</taxon>
        <taxon>Sordariomycetes</taxon>
        <taxon>Sordariomycetidae</taxon>
        <taxon>Sordariales</taxon>
        <taxon>Chaetomiaceae</taxon>
        <taxon>Parachaetomium</taxon>
    </lineage>
</organism>
<keyword evidence="2" id="KW-1185">Reference proteome</keyword>
<comment type="caution">
    <text evidence="1">The sequence shown here is derived from an EMBL/GenBank/DDBJ whole genome shotgun (WGS) entry which is preliminary data.</text>
</comment>
<proteinExistence type="predicted"/>
<evidence type="ECO:0000313" key="1">
    <source>
        <dbReference type="EMBL" id="KAK4038993.1"/>
    </source>
</evidence>
<sequence length="82" mass="9069">MARCVCGNDSQGRCGFVTRLIDCDRCDNRTGYRRCGGCTRGQRDVVLKCCGACRPAGKIKCLPCNGIGKREIKERCTRRHVG</sequence>
<gene>
    <name evidence="1" type="ORF">C8A01DRAFT_16960</name>
</gene>